<protein>
    <submittedName>
        <fullName evidence="1">Uncharacterized protein</fullName>
    </submittedName>
</protein>
<accession>A0ACB8CFT3</accession>
<gene>
    <name evidence="1" type="ORF">HPB49_014999</name>
</gene>
<name>A0ACB8CFT3_DERSI</name>
<dbReference type="Proteomes" id="UP000821865">
    <property type="component" value="Chromosome 7"/>
</dbReference>
<evidence type="ECO:0000313" key="1">
    <source>
        <dbReference type="EMBL" id="KAH7941574.1"/>
    </source>
</evidence>
<dbReference type="EMBL" id="CM023476">
    <property type="protein sequence ID" value="KAH7941574.1"/>
    <property type="molecule type" value="Genomic_DNA"/>
</dbReference>
<organism evidence="1 2">
    <name type="scientific">Dermacentor silvarum</name>
    <name type="common">Tick</name>
    <dbReference type="NCBI Taxonomy" id="543639"/>
    <lineage>
        <taxon>Eukaryota</taxon>
        <taxon>Metazoa</taxon>
        <taxon>Ecdysozoa</taxon>
        <taxon>Arthropoda</taxon>
        <taxon>Chelicerata</taxon>
        <taxon>Arachnida</taxon>
        <taxon>Acari</taxon>
        <taxon>Parasitiformes</taxon>
        <taxon>Ixodida</taxon>
        <taxon>Ixodoidea</taxon>
        <taxon>Ixodidae</taxon>
        <taxon>Rhipicephalinae</taxon>
        <taxon>Dermacentor</taxon>
    </lineage>
</organism>
<sequence length="808" mass="87997">MNSSEKPQSPEIGATGKPSLIRAKKRPAAKGSKEELEAPGSGAPEEHQRNACSTLKSVSSKSPEQNPHLTAMPRKLAPKAAPSAAADASGQAHEEQEPSRSHIDKSVASGKAASRSGGPSRKRPRKRRKSTAASSTMAMMMKAATNLVKTKTPGETLADKRAEVLKNTDHEEGESGHSELDSQQQHCLALAGALGCTVLLFIVLTMAVYFSKGKGINSRASVYSDLLSCWRVHGVEQVACSTPECSAARKFMDDLLDSRQDRCKDFYRYVCHRWQEKGSSFARDQQDALLVTLGQKLAEYSKPPDPLGGYVVANVYRGCHTYLDSRDNIDAALSFTEDKVMSGPMREDTVGAIIAADRGVEAALEPRSSGAAAAPISTGFRIVTGPLSTFVDNLVHGMNAQAWVDALNAALPEKYRIDARANVSTVAWASFRSAFAALVSGGVASTAFYLGANLDAEIAYLETSRDRLKTAGDAKKAQFCLEQCRRIHSLAWKSLVGELLQDEGLADGAAVATEMFATLAHTVKDQSTLTWLSKDARDKALQLAFDTHIEVINAKRVSENSIDMTQFEIPAMDTAQAFVLGLLKIMELDLQQAPPTHRDVVYQFLEPLGPVSYEGNLDSILVPSLYLKDPYLYPHGVPMYYNYGTLGTQLGTAIAHAMNKDPGASAASGVQSKPSPLWTEETRERYNRSVQCLESLRQRMGFESGSEARGGEQGTLFTWVQGVNLAYHAVMKRFSELAEREDDAVLYMHNAQRTFFSRSCLLWCTSDSTGGRLSAQERCMLPLHNMREFADAFGCTGRQDFVQGECEA</sequence>
<evidence type="ECO:0000313" key="2">
    <source>
        <dbReference type="Proteomes" id="UP000821865"/>
    </source>
</evidence>
<keyword evidence="2" id="KW-1185">Reference proteome</keyword>
<reference evidence="1" key="1">
    <citation type="submission" date="2020-05" db="EMBL/GenBank/DDBJ databases">
        <title>Large-scale comparative analyses of tick genomes elucidate their genetic diversity and vector capacities.</title>
        <authorList>
            <person name="Jia N."/>
            <person name="Wang J."/>
            <person name="Shi W."/>
            <person name="Du L."/>
            <person name="Sun Y."/>
            <person name="Zhan W."/>
            <person name="Jiang J."/>
            <person name="Wang Q."/>
            <person name="Zhang B."/>
            <person name="Ji P."/>
            <person name="Sakyi L.B."/>
            <person name="Cui X."/>
            <person name="Yuan T."/>
            <person name="Jiang B."/>
            <person name="Yang W."/>
            <person name="Lam T.T.-Y."/>
            <person name="Chang Q."/>
            <person name="Ding S."/>
            <person name="Wang X."/>
            <person name="Zhu J."/>
            <person name="Ruan X."/>
            <person name="Zhao L."/>
            <person name="Wei J."/>
            <person name="Que T."/>
            <person name="Du C."/>
            <person name="Cheng J."/>
            <person name="Dai P."/>
            <person name="Han X."/>
            <person name="Huang E."/>
            <person name="Gao Y."/>
            <person name="Liu J."/>
            <person name="Shao H."/>
            <person name="Ye R."/>
            <person name="Li L."/>
            <person name="Wei W."/>
            <person name="Wang X."/>
            <person name="Wang C."/>
            <person name="Yang T."/>
            <person name="Huo Q."/>
            <person name="Li W."/>
            <person name="Guo W."/>
            <person name="Chen H."/>
            <person name="Zhou L."/>
            <person name="Ni X."/>
            <person name="Tian J."/>
            <person name="Zhou Y."/>
            <person name="Sheng Y."/>
            <person name="Liu T."/>
            <person name="Pan Y."/>
            <person name="Xia L."/>
            <person name="Li J."/>
            <person name="Zhao F."/>
            <person name="Cao W."/>
        </authorList>
    </citation>
    <scope>NUCLEOTIDE SEQUENCE</scope>
    <source>
        <strain evidence="1">Dsil-2018</strain>
    </source>
</reference>
<comment type="caution">
    <text evidence="1">The sequence shown here is derived from an EMBL/GenBank/DDBJ whole genome shotgun (WGS) entry which is preliminary data.</text>
</comment>
<proteinExistence type="predicted"/>